<protein>
    <submittedName>
        <fullName evidence="1">Uncharacterized protein</fullName>
    </submittedName>
</protein>
<accession>A0A849HN66</accession>
<dbReference type="EMBL" id="JABEPQ010000005">
    <property type="protein sequence ID" value="NNM47821.1"/>
    <property type="molecule type" value="Genomic_DNA"/>
</dbReference>
<dbReference type="RefSeq" id="WP_171244957.1">
    <property type="nucleotide sequence ID" value="NZ_JABEPQ010000005.1"/>
</dbReference>
<evidence type="ECO:0000313" key="2">
    <source>
        <dbReference type="Proteomes" id="UP000588586"/>
    </source>
</evidence>
<proteinExistence type="predicted"/>
<sequence>MMSTDPRRTDLDAADSLTTVARLLARALDMACDQAATDPSPALRFLGLGLNLATSQALELLPVSHDVDELAPVETDPLKLLRAAEELTRLHPIEDFPPGTSQLIATICDLLNEHAP</sequence>
<comment type="caution">
    <text evidence="1">The sequence shown here is derived from an EMBL/GenBank/DDBJ whole genome shotgun (WGS) entry which is preliminary data.</text>
</comment>
<keyword evidence="2" id="KW-1185">Reference proteome</keyword>
<reference evidence="1 2" key="1">
    <citation type="submission" date="2020-04" db="EMBL/GenBank/DDBJ databases">
        <title>Knoellia sp. isolate from air conditioner.</title>
        <authorList>
            <person name="Chea S."/>
            <person name="Kim D.-U."/>
        </authorList>
    </citation>
    <scope>NUCLEOTIDE SEQUENCE [LARGE SCALE GENOMIC DNA]</scope>
    <source>
        <strain evidence="1 2">DB2414S</strain>
    </source>
</reference>
<evidence type="ECO:0000313" key="1">
    <source>
        <dbReference type="EMBL" id="NNM47821.1"/>
    </source>
</evidence>
<dbReference type="Proteomes" id="UP000588586">
    <property type="component" value="Unassembled WGS sequence"/>
</dbReference>
<gene>
    <name evidence="1" type="ORF">HJG52_17675</name>
</gene>
<organism evidence="1 2">
    <name type="scientific">Knoellia koreensis</name>
    <dbReference type="NCBI Taxonomy" id="2730921"/>
    <lineage>
        <taxon>Bacteria</taxon>
        <taxon>Bacillati</taxon>
        <taxon>Actinomycetota</taxon>
        <taxon>Actinomycetes</taxon>
        <taxon>Micrococcales</taxon>
        <taxon>Intrasporangiaceae</taxon>
        <taxon>Knoellia</taxon>
    </lineage>
</organism>
<name>A0A849HN66_9MICO</name>
<dbReference type="AlphaFoldDB" id="A0A849HN66"/>